<comment type="caution">
    <text evidence="1">The sequence shown here is derived from an EMBL/GenBank/DDBJ whole genome shotgun (WGS) entry which is preliminary data.</text>
</comment>
<dbReference type="STRING" id="1424661.SAMN05216281_11512"/>
<dbReference type="OrthoDB" id="3268062at2"/>
<dbReference type="EMBL" id="SOFF01000050">
    <property type="protein sequence ID" value="TFB83930.1"/>
    <property type="molecule type" value="Genomic_DNA"/>
</dbReference>
<name>A0A1H8JKQ9_9MICO</name>
<dbReference type="Pfam" id="PF06013">
    <property type="entry name" value="WXG100"/>
    <property type="match status" value="1"/>
</dbReference>
<dbReference type="AlphaFoldDB" id="A0A1H8JKQ9"/>
<dbReference type="Gene3D" id="1.10.287.1060">
    <property type="entry name" value="ESAT-6-like"/>
    <property type="match status" value="1"/>
</dbReference>
<reference evidence="1 2" key="1">
    <citation type="submission" date="2019-03" db="EMBL/GenBank/DDBJ databases">
        <title>Genomics of glacier-inhabiting Cryobacterium strains.</title>
        <authorList>
            <person name="Liu Q."/>
            <person name="Xin Y.-H."/>
        </authorList>
    </citation>
    <scope>NUCLEOTIDE SEQUENCE [LARGE SCALE GENOMIC DNA]</scope>
    <source>
        <strain evidence="1 2">Hh15</strain>
    </source>
</reference>
<accession>A0A1H8JKQ9</accession>
<keyword evidence="2" id="KW-1185">Reference proteome</keyword>
<proteinExistence type="predicted"/>
<dbReference type="Proteomes" id="UP000297654">
    <property type="component" value="Unassembled WGS sequence"/>
</dbReference>
<dbReference type="InterPro" id="IPR036689">
    <property type="entry name" value="ESAT-6-like_sf"/>
</dbReference>
<dbReference type="RefSeq" id="WP_092111446.1">
    <property type="nucleotide sequence ID" value="NZ_FOCN01000015.1"/>
</dbReference>
<evidence type="ECO:0000313" key="1">
    <source>
        <dbReference type="EMBL" id="TFB83930.1"/>
    </source>
</evidence>
<sequence>MGSIKVSYEDLATGAKVLRDGQKEAEGVLGKLKSHIEGLVSDGFVTEKSSVAFEETYTSYNKSATETIQAIDGLATFLEKTAEALGSTDTELANALKG</sequence>
<organism evidence="1 2">
    <name type="scientific">Cryobacterium luteum</name>
    <dbReference type="NCBI Taxonomy" id="1424661"/>
    <lineage>
        <taxon>Bacteria</taxon>
        <taxon>Bacillati</taxon>
        <taxon>Actinomycetota</taxon>
        <taxon>Actinomycetes</taxon>
        <taxon>Micrococcales</taxon>
        <taxon>Microbacteriaceae</taxon>
        <taxon>Cryobacterium</taxon>
    </lineage>
</organism>
<gene>
    <name evidence="1" type="ORF">E3O10_16770</name>
</gene>
<evidence type="ECO:0000313" key="2">
    <source>
        <dbReference type="Proteomes" id="UP000297654"/>
    </source>
</evidence>
<protein>
    <submittedName>
        <fullName evidence="1">WXG100 family type VII secretion target</fullName>
    </submittedName>
</protein>
<dbReference type="SUPFAM" id="SSF140453">
    <property type="entry name" value="EsxAB dimer-like"/>
    <property type="match status" value="1"/>
</dbReference>
<dbReference type="InterPro" id="IPR010310">
    <property type="entry name" value="T7SS_ESAT-6-like"/>
</dbReference>